<comment type="similarity">
    <text evidence="2 3">Belongs to the peptidase M14 family.</text>
</comment>
<proteinExistence type="inferred from homology"/>
<evidence type="ECO:0000256" key="2">
    <source>
        <dbReference type="ARBA" id="ARBA00005988"/>
    </source>
</evidence>
<dbReference type="AlphaFoldDB" id="A0A8S1KYE1"/>
<dbReference type="Proteomes" id="UP000692954">
    <property type="component" value="Unassembled WGS sequence"/>
</dbReference>
<dbReference type="OrthoDB" id="10253041at2759"/>
<evidence type="ECO:0000259" key="4">
    <source>
        <dbReference type="PROSITE" id="PS52035"/>
    </source>
</evidence>
<dbReference type="EMBL" id="CAJJDN010000012">
    <property type="protein sequence ID" value="CAD8058442.1"/>
    <property type="molecule type" value="Genomic_DNA"/>
</dbReference>
<name>A0A8S1KYE1_9CILI</name>
<feature type="active site" description="Proton donor/acceptor" evidence="3">
    <location>
        <position position="413"/>
    </location>
</feature>
<sequence>MSVQIKKLLKTNKDLGNQFLDFTQLFQKKLKEPTLNINSRKELIKQYQQHNFKHEPQSFFESSDLIVYGTFENSNIMAVQQDGNELNILLNGDTNTNGCTQWFYFGIQVKQPQQLTLRILNNRREKSLLKEYNHIRVFDNDKWNYETTKELYYYRTNINHPFYHSEDSLIANLQQTFALHTLQFNYNFTQNRNIVYFALTQPYTVCNLYHLVYHSKMKHKVICNSPLGLPIFKLKTKHKTSDVIVILARQHPSESVGSFICEEIIKFLDNGHKVQNKYKFVIFPMVNPDGVFLGNSRCNFNGVDLNRKWDLPNPNTEPEVYQISKQIKKYKVAFLIDLHGHSKKLNQFLYGCSTQIKHISDYMRIKQFSRLLQQGNDYFSYKDCSFSVRQDRMSTARVAMWRKLQINNSMTIETSLYGYAKKPFEKVDFIQMAHHILNAINNYDENQVDPQLFDAQEISQAYKIIKKEKNEDQASGSDSDAEQDIIITRYSRTKASFRRDSTPLMVKSKPKPSSEIPIQQSNLFFKNEQTQSLKKIGSYQIRRKVSRMNSFQSQIIDEAYNTPLPTVYNIQSKQLKGTLDLIKAIQVKSLSRQQ</sequence>
<protein>
    <recommendedName>
        <fullName evidence="4">Peptidase M14 domain-containing protein</fullName>
    </recommendedName>
</protein>
<accession>A0A8S1KYE1</accession>
<comment type="cofactor">
    <cofactor evidence="1">
        <name>Zn(2+)</name>
        <dbReference type="ChEBI" id="CHEBI:29105"/>
    </cofactor>
</comment>
<keyword evidence="6" id="KW-1185">Reference proteome</keyword>
<dbReference type="Pfam" id="PF00246">
    <property type="entry name" value="Peptidase_M14"/>
    <property type="match status" value="1"/>
</dbReference>
<dbReference type="GO" id="GO:0008270">
    <property type="term" value="F:zinc ion binding"/>
    <property type="evidence" value="ECO:0007669"/>
    <property type="project" value="InterPro"/>
</dbReference>
<evidence type="ECO:0000256" key="3">
    <source>
        <dbReference type="PROSITE-ProRule" id="PRU01379"/>
    </source>
</evidence>
<evidence type="ECO:0000313" key="6">
    <source>
        <dbReference type="Proteomes" id="UP000692954"/>
    </source>
</evidence>
<reference evidence="5" key="1">
    <citation type="submission" date="2021-01" db="EMBL/GenBank/DDBJ databases">
        <authorList>
            <consortium name="Genoscope - CEA"/>
            <person name="William W."/>
        </authorList>
    </citation>
    <scope>NUCLEOTIDE SEQUENCE</scope>
</reference>
<organism evidence="5 6">
    <name type="scientific">Paramecium sonneborni</name>
    <dbReference type="NCBI Taxonomy" id="65129"/>
    <lineage>
        <taxon>Eukaryota</taxon>
        <taxon>Sar</taxon>
        <taxon>Alveolata</taxon>
        <taxon>Ciliophora</taxon>
        <taxon>Intramacronucleata</taxon>
        <taxon>Oligohymenophorea</taxon>
        <taxon>Peniculida</taxon>
        <taxon>Parameciidae</taxon>
        <taxon>Paramecium</taxon>
    </lineage>
</organism>
<dbReference type="PANTHER" id="PTHR12756:SF11">
    <property type="entry name" value="CYTOSOLIC CARBOXYPEPTIDASE 1"/>
    <property type="match status" value="1"/>
</dbReference>
<gene>
    <name evidence="5" type="ORF">PSON_ATCC_30995.1.T0120203</name>
</gene>
<evidence type="ECO:0000313" key="5">
    <source>
        <dbReference type="EMBL" id="CAD8058442.1"/>
    </source>
</evidence>
<dbReference type="InterPro" id="IPR050821">
    <property type="entry name" value="Cytosolic_carboxypeptidase"/>
</dbReference>
<dbReference type="PANTHER" id="PTHR12756">
    <property type="entry name" value="CYTOSOLIC CARBOXYPEPTIDASE"/>
    <property type="match status" value="1"/>
</dbReference>
<dbReference type="GO" id="GO:0006508">
    <property type="term" value="P:proteolysis"/>
    <property type="evidence" value="ECO:0007669"/>
    <property type="project" value="InterPro"/>
</dbReference>
<evidence type="ECO:0000256" key="1">
    <source>
        <dbReference type="ARBA" id="ARBA00001947"/>
    </source>
</evidence>
<comment type="caution">
    <text evidence="5">The sequence shown here is derived from an EMBL/GenBank/DDBJ whole genome shotgun (WGS) entry which is preliminary data.</text>
</comment>
<dbReference type="InterPro" id="IPR000834">
    <property type="entry name" value="Peptidase_M14"/>
</dbReference>
<dbReference type="GO" id="GO:0004181">
    <property type="term" value="F:metallocarboxypeptidase activity"/>
    <property type="evidence" value="ECO:0007669"/>
    <property type="project" value="InterPro"/>
</dbReference>
<dbReference type="PROSITE" id="PS52035">
    <property type="entry name" value="PEPTIDASE_M14"/>
    <property type="match status" value="1"/>
</dbReference>
<feature type="domain" description="Peptidase M14" evidence="4">
    <location>
        <begin position="195"/>
        <end position="444"/>
    </location>
</feature>